<dbReference type="STRING" id="416870.llmg_0147"/>
<feature type="domain" description="HTH cro/C1-type" evidence="1">
    <location>
        <begin position="45"/>
        <end position="82"/>
    </location>
</feature>
<evidence type="ECO:0000259" key="1">
    <source>
        <dbReference type="PROSITE" id="PS50943"/>
    </source>
</evidence>
<dbReference type="CDD" id="cd00093">
    <property type="entry name" value="HTH_XRE"/>
    <property type="match status" value="1"/>
</dbReference>
<dbReference type="Gene3D" id="1.10.260.40">
    <property type="entry name" value="lambda repressor-like DNA-binding domains"/>
    <property type="match status" value="1"/>
</dbReference>
<dbReference type="InterPro" id="IPR001387">
    <property type="entry name" value="Cro/C1-type_HTH"/>
</dbReference>
<dbReference type="GO" id="GO:0003677">
    <property type="term" value="F:DNA binding"/>
    <property type="evidence" value="ECO:0007669"/>
    <property type="project" value="UniProtKB-KW"/>
</dbReference>
<dbReference type="InterPro" id="IPR010982">
    <property type="entry name" value="Lambda_DNA-bd_dom_sf"/>
</dbReference>
<dbReference type="AlphaFoldDB" id="A2RHL8"/>
<evidence type="ECO:0000313" key="3">
    <source>
        <dbReference type="Proteomes" id="UP000000364"/>
    </source>
</evidence>
<dbReference type="SUPFAM" id="SSF47413">
    <property type="entry name" value="lambda repressor-like DNA-binding domains"/>
    <property type="match status" value="1"/>
</dbReference>
<reference evidence="2 3" key="1">
    <citation type="journal article" date="2007" name="J. Bacteriol.">
        <title>The complete genome sequence of the lactic acid bacterial paradigm Lactococcus lactis subsp. cremoris MG1363.</title>
        <authorList>
            <person name="Wegmann U."/>
            <person name="O'Connell-Motherway M."/>
            <person name="Zomer A."/>
            <person name="Buist G."/>
            <person name="Shearman C."/>
            <person name="Canchaya C."/>
            <person name="Ventura M."/>
            <person name="Goesmann A."/>
            <person name="Gasson M.J."/>
            <person name="Kuipers O.P."/>
            <person name="van Sinderen D."/>
            <person name="Kok J."/>
        </authorList>
    </citation>
    <scope>NUCLEOTIDE SEQUENCE [LARGE SCALE GENOMIC DNA]</scope>
    <source>
        <strain evidence="2 3">MG1363</strain>
    </source>
</reference>
<dbReference type="eggNOG" id="COG1476">
    <property type="taxonomic scope" value="Bacteria"/>
</dbReference>
<protein>
    <submittedName>
        <fullName evidence="2">Lambda repressor-like, DNA-binding</fullName>
    </submittedName>
</protein>
<sequence>MKFLKYFKGRIVNKGSNHSFELLNFEDLTDDELLGVSGGGLSDYLRQEKLEAGWTQEELGKLLFTSKQAVCNWEHGRRQPNLMLLQ</sequence>
<organism evidence="2 3">
    <name type="scientific">Lactococcus lactis subsp. cremoris (strain MG1363)</name>
    <dbReference type="NCBI Taxonomy" id="416870"/>
    <lineage>
        <taxon>Bacteria</taxon>
        <taxon>Bacillati</taxon>
        <taxon>Bacillota</taxon>
        <taxon>Bacilli</taxon>
        <taxon>Lactobacillales</taxon>
        <taxon>Streptococcaceae</taxon>
        <taxon>Lactococcus</taxon>
        <taxon>Lactococcus cremoris subsp. cremoris</taxon>
    </lineage>
</organism>
<dbReference type="OrthoDB" id="2475196at2"/>
<dbReference type="Proteomes" id="UP000000364">
    <property type="component" value="Chromosome"/>
</dbReference>
<dbReference type="RefSeq" id="WP_011834241.1">
    <property type="nucleotide sequence ID" value="NC_009004.1"/>
</dbReference>
<dbReference type="KEGG" id="llm:llmg_0147"/>
<accession>A2RHL8</accession>
<proteinExistence type="predicted"/>
<dbReference type="PROSITE" id="PS50943">
    <property type="entry name" value="HTH_CROC1"/>
    <property type="match status" value="1"/>
</dbReference>
<name>A2RHL8_LACLM</name>
<evidence type="ECO:0000313" key="2">
    <source>
        <dbReference type="EMBL" id="CAL96754.1"/>
    </source>
</evidence>
<dbReference type="EMBL" id="AM406671">
    <property type="protein sequence ID" value="CAL96754.1"/>
    <property type="molecule type" value="Genomic_DNA"/>
</dbReference>
<gene>
    <name evidence="2" type="ordered locus">llmg_0147</name>
</gene>
<keyword evidence="2" id="KW-0238">DNA-binding</keyword>
<dbReference type="Pfam" id="PF01381">
    <property type="entry name" value="HTH_3"/>
    <property type="match status" value="1"/>
</dbReference>
<dbReference type="HOGENOM" id="CLU_066192_39_0_9"/>